<organism evidence="3 4">
    <name type="scientific">Desulfacinum infernum DSM 9756</name>
    <dbReference type="NCBI Taxonomy" id="1121391"/>
    <lineage>
        <taxon>Bacteria</taxon>
        <taxon>Pseudomonadati</taxon>
        <taxon>Thermodesulfobacteriota</taxon>
        <taxon>Syntrophobacteria</taxon>
        <taxon>Syntrophobacterales</taxon>
        <taxon>Syntrophobacteraceae</taxon>
        <taxon>Desulfacinum</taxon>
    </lineage>
</organism>
<dbReference type="STRING" id="1121391.SAMN02745206_00193"/>
<name>A0A1M4SV80_9BACT</name>
<sequence length="1026" mass="107709">MVRTGKMLWCALAVLVVLAAGSGPCGASADPKAGVPWDAQLRPGVFAGLGDAEPGVDGFLDFFMPFWGNERHLLYVNPTLRMDDNSGEEFNLGLGYRGLFGGGAWILGANFYYDHIETEQSNGFNQLGFGVEALSRRLDLRANYYAPVGDDTREAAGNGGYSFSSTSITLVEGYEEALEGVDGEVGVLVPYVSDYMETRLYVGGYYYDSDVGDGYEGLKTRLEFRPGKYISLNFEIRDDNDRGTDMFLGGWISLPISLFGGGPAFEKTGRVFQLGGGPRTMQERMTEKVIRDRHITTRVHGSRDGEKVADVIYVNEDNPNPGDGSLENPYRDIMEAQSSPRYKNGAYIYVFSSDGHADTYDDVHLSLRDDMVLWGQGYRHPVFKLGGDGPNPILDGGGTGNVVTLAENNEIMGLTLQNGANGIYGSGISRTYIHHNLIRANPGFDSGMESFHAAIPASGIHIENTTTGSTGDFSGISRSYRIEYNDIRDNNGAGVYLANVLWTTGAVEDVDLSARIVGNTVTGNRIGVVINNQLVGGSLRDAVVTNTLEGNTITAGRALVAGNLDVNGLEPLDGTGVVLATGLGAVRDDTAPGDVIAVAEDVRISNTLEANTVTANDGHGVQMTNVIGAAAYSESSDTPVIFSARVARAQIRNVFTGNVLSDNTGDGVYGALVVGLRAVLDFSEFNNTISSRAMVDGAATSLTAAAEDVTIENVFVSNRMDRNQGAGMARTGAYLANVIDVAASHGEGEVTGSVTADLSGADIANTFTGNRALDNVGAGMELDNRIGVDSISGDDGVVHGSLVASAAGVSIANGFEDNVSKGNDYGLRVSNYVDAHVWALDSSTVEGDVSASLEGAVVEDEITGNEFSQNNDWGANLDSTVEASTLSDVTATIGGDSTSRITNGLISSTVKNNRIVGNGDDGLALDWDSDTGTLARALLEGNTVTDNDGYGVFLSGSGGSFTGDLGGGALGSLGRNSLLGNTDEDLYNDTSTALKAEGNWWGQSAGPQAGQIGGAVDADPFLTSAP</sequence>
<dbReference type="Pfam" id="PF11924">
    <property type="entry name" value="IAT_beta"/>
    <property type="match status" value="1"/>
</dbReference>
<reference evidence="4" key="1">
    <citation type="submission" date="2016-11" db="EMBL/GenBank/DDBJ databases">
        <authorList>
            <person name="Varghese N."/>
            <person name="Submissions S."/>
        </authorList>
    </citation>
    <scope>NUCLEOTIDE SEQUENCE [LARGE SCALE GENOMIC DNA]</scope>
    <source>
        <strain evidence="4">DSM 9756</strain>
    </source>
</reference>
<keyword evidence="1" id="KW-0732">Signal</keyword>
<dbReference type="InterPro" id="IPR024519">
    <property type="entry name" value="IAT_beta"/>
</dbReference>
<dbReference type="EMBL" id="FQVB01000003">
    <property type="protein sequence ID" value="SHE36108.1"/>
    <property type="molecule type" value="Genomic_DNA"/>
</dbReference>
<feature type="chain" id="PRO_5012296233" evidence="1">
    <location>
        <begin position="30"/>
        <end position="1026"/>
    </location>
</feature>
<evidence type="ECO:0000256" key="1">
    <source>
        <dbReference type="SAM" id="SignalP"/>
    </source>
</evidence>
<dbReference type="Proteomes" id="UP000184076">
    <property type="component" value="Unassembled WGS sequence"/>
</dbReference>
<feature type="domain" description="Inverse autotransporter beta-domain" evidence="2">
    <location>
        <begin position="60"/>
        <end position="192"/>
    </location>
</feature>
<dbReference type="InterPro" id="IPR038177">
    <property type="entry name" value="IAT_beta_sf"/>
</dbReference>
<protein>
    <submittedName>
        <fullName evidence="3">Right handed beta helix region</fullName>
    </submittedName>
</protein>
<dbReference type="Gene3D" id="2.40.160.160">
    <property type="entry name" value="Inverse autotransporter, beta-domain"/>
    <property type="match status" value="1"/>
</dbReference>
<dbReference type="SUPFAM" id="SSF51126">
    <property type="entry name" value="Pectin lyase-like"/>
    <property type="match status" value="2"/>
</dbReference>
<dbReference type="OrthoDB" id="5438811at2"/>
<dbReference type="InterPro" id="IPR006626">
    <property type="entry name" value="PbH1"/>
</dbReference>
<dbReference type="InterPro" id="IPR012334">
    <property type="entry name" value="Pectin_lyas_fold"/>
</dbReference>
<dbReference type="Gene3D" id="2.160.20.10">
    <property type="entry name" value="Single-stranded right-handed beta-helix, Pectin lyase-like"/>
    <property type="match status" value="2"/>
</dbReference>
<feature type="signal peptide" evidence="1">
    <location>
        <begin position="1"/>
        <end position="29"/>
    </location>
</feature>
<evidence type="ECO:0000313" key="4">
    <source>
        <dbReference type="Proteomes" id="UP000184076"/>
    </source>
</evidence>
<gene>
    <name evidence="3" type="ORF">SAMN02745206_00193</name>
</gene>
<dbReference type="AlphaFoldDB" id="A0A1M4SV80"/>
<accession>A0A1M4SV80</accession>
<evidence type="ECO:0000313" key="3">
    <source>
        <dbReference type="EMBL" id="SHE36108.1"/>
    </source>
</evidence>
<evidence type="ECO:0000259" key="2">
    <source>
        <dbReference type="Pfam" id="PF11924"/>
    </source>
</evidence>
<proteinExistence type="predicted"/>
<dbReference type="RefSeq" id="WP_143156301.1">
    <property type="nucleotide sequence ID" value="NZ_FQVB01000003.1"/>
</dbReference>
<dbReference type="InterPro" id="IPR011050">
    <property type="entry name" value="Pectin_lyase_fold/virulence"/>
</dbReference>
<keyword evidence="4" id="KW-1185">Reference proteome</keyword>
<dbReference type="SMART" id="SM00710">
    <property type="entry name" value="PbH1"/>
    <property type="match status" value="11"/>
</dbReference>